<comment type="caution">
    <text evidence="10">The sequence shown here is derived from an EMBL/GenBank/DDBJ whole genome shotgun (WGS) entry which is preliminary data.</text>
</comment>
<dbReference type="CDD" id="cd07717">
    <property type="entry name" value="RNaseZ_ZiPD-like_MBL-fold"/>
    <property type="match status" value="1"/>
</dbReference>
<proteinExistence type="inferred from homology"/>
<dbReference type="PANTHER" id="PTHR46018:SF2">
    <property type="entry name" value="ZINC PHOSPHODIESTERASE ELAC PROTEIN 1"/>
    <property type="match status" value="1"/>
</dbReference>
<dbReference type="Pfam" id="PF12706">
    <property type="entry name" value="Lactamase_B_2"/>
    <property type="match status" value="1"/>
</dbReference>
<dbReference type="EMBL" id="DUJN01000008">
    <property type="protein sequence ID" value="HII61810.1"/>
    <property type="molecule type" value="Genomic_DNA"/>
</dbReference>
<feature type="binding site" evidence="8">
    <location>
        <position position="208"/>
    </location>
    <ligand>
        <name>Zn(2+)</name>
        <dbReference type="ChEBI" id="CHEBI:29105"/>
        <label>2</label>
        <note>catalytic</note>
    </ligand>
</feature>
<evidence type="ECO:0000313" key="10">
    <source>
        <dbReference type="EMBL" id="HII61810.1"/>
    </source>
</evidence>
<feature type="binding site" evidence="8">
    <location>
        <position position="63"/>
    </location>
    <ligand>
        <name>Zn(2+)</name>
        <dbReference type="ChEBI" id="CHEBI:29105"/>
        <label>1</label>
        <note>catalytic</note>
    </ligand>
</feature>
<dbReference type="GO" id="GO:0008270">
    <property type="term" value="F:zinc ion binding"/>
    <property type="evidence" value="ECO:0007669"/>
    <property type="project" value="UniProtKB-UniRule"/>
</dbReference>
<dbReference type="Pfam" id="PF00753">
    <property type="entry name" value="Lactamase_B"/>
    <property type="match status" value="1"/>
</dbReference>
<evidence type="ECO:0000256" key="2">
    <source>
        <dbReference type="ARBA" id="ARBA00022694"/>
    </source>
</evidence>
<evidence type="ECO:0000256" key="8">
    <source>
        <dbReference type="HAMAP-Rule" id="MF_01818"/>
    </source>
</evidence>
<dbReference type="Gene3D" id="3.60.15.10">
    <property type="entry name" value="Ribonuclease Z/Hydroxyacylglutathione hydrolase-like"/>
    <property type="match status" value="1"/>
</dbReference>
<keyword evidence="2 8" id="KW-0819">tRNA processing</keyword>
<dbReference type="SMART" id="SM00849">
    <property type="entry name" value="Lactamase_B"/>
    <property type="match status" value="1"/>
</dbReference>
<keyword evidence="6 8" id="KW-0378">Hydrolase</keyword>
<gene>
    <name evidence="8" type="primary">rnz</name>
    <name evidence="10" type="ORF">HA331_08765</name>
</gene>
<feature type="binding site" evidence="8">
    <location>
        <position position="138"/>
    </location>
    <ligand>
        <name>Zn(2+)</name>
        <dbReference type="ChEBI" id="CHEBI:29105"/>
        <label>1</label>
        <note>catalytic</note>
    </ligand>
</feature>
<feature type="binding site" evidence="8">
    <location>
        <position position="65"/>
    </location>
    <ligand>
        <name>Zn(2+)</name>
        <dbReference type="ChEBI" id="CHEBI:29105"/>
        <label>2</label>
        <note>catalytic</note>
    </ligand>
</feature>
<dbReference type="GeneID" id="1443470"/>
<dbReference type="Proteomes" id="UP000617544">
    <property type="component" value="Unassembled WGS sequence"/>
</dbReference>
<keyword evidence="4 8" id="KW-0479">Metal-binding</keyword>
<dbReference type="InterPro" id="IPR013471">
    <property type="entry name" value="RNase_Z/BN"/>
</dbReference>
<feature type="binding site" evidence="8">
    <location>
        <position position="66"/>
    </location>
    <ligand>
        <name>Zn(2+)</name>
        <dbReference type="ChEBI" id="CHEBI:29105"/>
        <label>2</label>
        <note>catalytic</note>
    </ligand>
</feature>
<evidence type="ECO:0000256" key="3">
    <source>
        <dbReference type="ARBA" id="ARBA00022722"/>
    </source>
</evidence>
<dbReference type="RefSeq" id="WP_010885235.1">
    <property type="nucleotide sequence ID" value="NZ_DUJN01000008.1"/>
</dbReference>
<dbReference type="InterPro" id="IPR001279">
    <property type="entry name" value="Metallo-B-lactamas"/>
</dbReference>
<comment type="similarity">
    <text evidence="8">Belongs to the RNase Z family.</text>
</comment>
<dbReference type="EC" id="3.1.26.11" evidence="8"/>
<protein>
    <recommendedName>
        <fullName evidence="8">Ribonuclease Z</fullName>
        <shortName evidence="8">RNase Z</shortName>
        <ecNumber evidence="8">3.1.26.11</ecNumber>
    </recommendedName>
    <alternativeName>
        <fullName evidence="8">tRNA 3 endonuclease</fullName>
    </alternativeName>
    <alternativeName>
        <fullName evidence="8">tRNase Z</fullName>
    </alternativeName>
</protein>
<evidence type="ECO:0000256" key="4">
    <source>
        <dbReference type="ARBA" id="ARBA00022723"/>
    </source>
</evidence>
<feature type="binding site" evidence="8">
    <location>
        <position position="208"/>
    </location>
    <ligand>
        <name>Zn(2+)</name>
        <dbReference type="ChEBI" id="CHEBI:29105"/>
        <label>1</label>
        <note>catalytic</note>
    </ligand>
</feature>
<comment type="subunit">
    <text evidence="1 8">Homodimer.</text>
</comment>
<feature type="binding site" evidence="8">
    <location>
        <position position="264"/>
    </location>
    <ligand>
        <name>Zn(2+)</name>
        <dbReference type="ChEBI" id="CHEBI:29105"/>
        <label>2</label>
        <note>catalytic</note>
    </ligand>
</feature>
<dbReference type="SUPFAM" id="SSF56281">
    <property type="entry name" value="Metallo-hydrolase/oxidoreductase"/>
    <property type="match status" value="1"/>
</dbReference>
<comment type="catalytic activity">
    <reaction evidence="8">
        <text>Endonucleolytic cleavage of RNA, removing extra 3' nucleotides from tRNA precursor, generating 3' termini of tRNAs. A 3'-hydroxy group is left at the tRNA terminus and a 5'-phosphoryl group is left at the trailer molecule.</text>
        <dbReference type="EC" id="3.1.26.11"/>
    </reaction>
</comment>
<name>A0A832T3D5_PYRHR</name>
<feature type="active site" description="Proton acceptor" evidence="8">
    <location>
        <position position="65"/>
    </location>
</feature>
<sequence>MIEVIFLGTGGIKPTPERNVPSIAIKIGGEIILFDVGEGTLRQMEIARISPMKIKRVFITHFHGDHYLGLPALIQTMSLWKRKDPLHIYGPEGSSTFLQNLLNSGYFAPSFDILVHEISGKSRLKFKEYEVWAFEVSHGVPALGYVFKEKDKRGNFNLKKIKELGLEPGPWMKELERQKIIEINGKIVRLLEVTGPKKRGAKVVYSGDTEPCDEVIEFSRRGTLLIHEATYVNEEDRKDSYHTTIEEACEIWKKSKARKLVLFHRSPRYSFKEYKEKALSICPQAIIPRDFDRIAIEGAGDVLFKIR</sequence>
<accession>A0A832T3D5</accession>
<dbReference type="PANTHER" id="PTHR46018">
    <property type="entry name" value="ZINC PHOSPHODIESTERASE ELAC PROTEIN 1"/>
    <property type="match status" value="1"/>
</dbReference>
<feature type="domain" description="Metallo-beta-lactamase" evidence="9">
    <location>
        <begin position="19"/>
        <end position="195"/>
    </location>
</feature>
<reference evidence="10" key="1">
    <citation type="journal article" date="2020" name="bioRxiv">
        <title>A rank-normalized archaeal taxonomy based on genome phylogeny resolves widespread incomplete and uneven classifications.</title>
        <authorList>
            <person name="Rinke C."/>
            <person name="Chuvochina M."/>
            <person name="Mussig A.J."/>
            <person name="Chaumeil P.-A."/>
            <person name="Waite D.W."/>
            <person name="Whitman W.B."/>
            <person name="Parks D.H."/>
            <person name="Hugenholtz P."/>
        </authorList>
    </citation>
    <scope>NUCLEOTIDE SEQUENCE</scope>
    <source>
        <strain evidence="10">UBA8834</strain>
    </source>
</reference>
<comment type="function">
    <text evidence="8">Zinc phosphodiesterase, which displays some tRNA 3'-processing endonuclease activity. Probably involved in tRNA maturation, by removing a 3'-trailer from precursor tRNA.</text>
</comment>
<evidence type="ECO:0000256" key="5">
    <source>
        <dbReference type="ARBA" id="ARBA00022759"/>
    </source>
</evidence>
<dbReference type="SMR" id="A0A832T3D5"/>
<dbReference type="NCBIfam" id="TIGR02651">
    <property type="entry name" value="RNase_Z"/>
    <property type="match status" value="1"/>
</dbReference>
<dbReference type="HAMAP" id="MF_01818">
    <property type="entry name" value="RNase_Z_BN"/>
    <property type="match status" value="1"/>
</dbReference>
<dbReference type="GO" id="GO:0042781">
    <property type="term" value="F:3'-tRNA processing endoribonuclease activity"/>
    <property type="evidence" value="ECO:0007669"/>
    <property type="project" value="UniProtKB-UniRule"/>
</dbReference>
<evidence type="ECO:0000256" key="7">
    <source>
        <dbReference type="ARBA" id="ARBA00022833"/>
    </source>
</evidence>
<dbReference type="NCBIfam" id="NF000801">
    <property type="entry name" value="PRK00055.1-3"/>
    <property type="match status" value="1"/>
</dbReference>
<comment type="cofactor">
    <cofactor evidence="8">
        <name>Zn(2+)</name>
        <dbReference type="ChEBI" id="CHEBI:29105"/>
    </cofactor>
    <text evidence="8">Binds 2 Zn(2+) ions.</text>
</comment>
<dbReference type="InterPro" id="IPR036866">
    <property type="entry name" value="RibonucZ/Hydroxyglut_hydro"/>
</dbReference>
<dbReference type="OMA" id="GTQRQMM"/>
<evidence type="ECO:0000259" key="9">
    <source>
        <dbReference type="SMART" id="SM00849"/>
    </source>
</evidence>
<evidence type="ECO:0000256" key="6">
    <source>
        <dbReference type="ARBA" id="ARBA00022801"/>
    </source>
</evidence>
<evidence type="ECO:0000256" key="1">
    <source>
        <dbReference type="ARBA" id="ARBA00011738"/>
    </source>
</evidence>
<dbReference type="AlphaFoldDB" id="A0A832T3D5"/>
<feature type="binding site" evidence="8">
    <location>
        <position position="61"/>
    </location>
    <ligand>
        <name>Zn(2+)</name>
        <dbReference type="ChEBI" id="CHEBI:29105"/>
        <label>1</label>
        <note>catalytic</note>
    </ligand>
</feature>
<keyword evidence="7 8" id="KW-0862">Zinc</keyword>
<keyword evidence="5 8" id="KW-0255">Endonuclease</keyword>
<organism evidence="10 11">
    <name type="scientific">Pyrococcus horikoshii</name>
    <dbReference type="NCBI Taxonomy" id="53953"/>
    <lineage>
        <taxon>Archaea</taxon>
        <taxon>Methanobacteriati</taxon>
        <taxon>Methanobacteriota</taxon>
        <taxon>Thermococci</taxon>
        <taxon>Thermococcales</taxon>
        <taxon>Thermococcaceae</taxon>
        <taxon>Pyrococcus</taxon>
    </lineage>
</organism>
<evidence type="ECO:0000313" key="11">
    <source>
        <dbReference type="Proteomes" id="UP000617544"/>
    </source>
</evidence>
<keyword evidence="3 8" id="KW-0540">Nuclease</keyword>